<gene>
    <name evidence="1" type="ORF">OTI717_LOCUS34364</name>
</gene>
<sequence length="105" mass="12444">MLTDATDNQSCLKYSQQGLRASFQCQKCIAQRLLSILNGRIQTFLKEMVKIYRIKNNKKKKAIYEDYKEMYSISLRVNETSTTFPKDLYDTIERLKKIYEKNISD</sequence>
<dbReference type="EMBL" id="CAJOAX010012168">
    <property type="protein sequence ID" value="CAF4107176.1"/>
    <property type="molecule type" value="Genomic_DNA"/>
</dbReference>
<proteinExistence type="predicted"/>
<reference evidence="1" key="1">
    <citation type="submission" date="2021-02" db="EMBL/GenBank/DDBJ databases">
        <authorList>
            <person name="Nowell W R."/>
        </authorList>
    </citation>
    <scope>NUCLEOTIDE SEQUENCE</scope>
</reference>
<accession>A0A819VCD3</accession>
<protein>
    <submittedName>
        <fullName evidence="1">Uncharacterized protein</fullName>
    </submittedName>
</protein>
<name>A0A819VCD3_9BILA</name>
<comment type="caution">
    <text evidence="1">The sequence shown here is derived from an EMBL/GenBank/DDBJ whole genome shotgun (WGS) entry which is preliminary data.</text>
</comment>
<evidence type="ECO:0000313" key="1">
    <source>
        <dbReference type="EMBL" id="CAF4107176.1"/>
    </source>
</evidence>
<evidence type="ECO:0000313" key="2">
    <source>
        <dbReference type="Proteomes" id="UP000663823"/>
    </source>
</evidence>
<dbReference type="Proteomes" id="UP000663823">
    <property type="component" value="Unassembled WGS sequence"/>
</dbReference>
<organism evidence="1 2">
    <name type="scientific">Rotaria sordida</name>
    <dbReference type="NCBI Taxonomy" id="392033"/>
    <lineage>
        <taxon>Eukaryota</taxon>
        <taxon>Metazoa</taxon>
        <taxon>Spiralia</taxon>
        <taxon>Gnathifera</taxon>
        <taxon>Rotifera</taxon>
        <taxon>Eurotatoria</taxon>
        <taxon>Bdelloidea</taxon>
        <taxon>Philodinida</taxon>
        <taxon>Philodinidae</taxon>
        <taxon>Rotaria</taxon>
    </lineage>
</organism>
<dbReference type="AlphaFoldDB" id="A0A819VCD3"/>